<evidence type="ECO:0000313" key="1">
    <source>
        <dbReference type="EMBL" id="CAS00786.1"/>
    </source>
</evidence>
<dbReference type="HOGENOM" id="CLU_1129938_0_0_1"/>
<dbReference type="EMBL" id="HE600991">
    <property type="protein sequence ID" value="CAS00786.1"/>
    <property type="molecule type" value="Genomic_DNA"/>
</dbReference>
<dbReference type="WormBase" id="CBG25660">
    <property type="protein sequence ID" value="CBP43068"/>
    <property type="gene ID" value="WBGene00087074"/>
</dbReference>
<gene>
    <name evidence="1 3" type="ORF">CBG25660</name>
    <name evidence="1" type="ORF">CBG_25660</name>
</gene>
<dbReference type="KEGG" id="cbr:CBG_25660"/>
<dbReference type="AlphaFoldDB" id="B6ILK6"/>
<evidence type="ECO:0000313" key="2">
    <source>
        <dbReference type="Proteomes" id="UP000008549"/>
    </source>
</evidence>
<name>B6ILK6_CAEBR</name>
<reference evidence="1 2" key="1">
    <citation type="journal article" date="2003" name="PLoS Biol.">
        <title>The genome sequence of Caenorhabditis briggsae: a platform for comparative genomics.</title>
        <authorList>
            <person name="Stein L.D."/>
            <person name="Bao Z."/>
            <person name="Blasiar D."/>
            <person name="Blumenthal T."/>
            <person name="Brent M.R."/>
            <person name="Chen N."/>
            <person name="Chinwalla A."/>
            <person name="Clarke L."/>
            <person name="Clee C."/>
            <person name="Coghlan A."/>
            <person name="Coulson A."/>
            <person name="D'Eustachio P."/>
            <person name="Fitch D.H."/>
            <person name="Fulton L.A."/>
            <person name="Fulton R.E."/>
            <person name="Griffiths-Jones S."/>
            <person name="Harris T.W."/>
            <person name="Hillier L.W."/>
            <person name="Kamath R."/>
            <person name="Kuwabara P.E."/>
            <person name="Mardis E.R."/>
            <person name="Marra M.A."/>
            <person name="Miner T.L."/>
            <person name="Minx P."/>
            <person name="Mullikin J.C."/>
            <person name="Plumb R.W."/>
            <person name="Rogers J."/>
            <person name="Schein J.E."/>
            <person name="Sohrmann M."/>
            <person name="Spieth J."/>
            <person name="Stajich J.E."/>
            <person name="Wei C."/>
            <person name="Willey D."/>
            <person name="Wilson R.K."/>
            <person name="Durbin R."/>
            <person name="Waterston R.H."/>
        </authorList>
    </citation>
    <scope>NUCLEOTIDE SEQUENCE [LARGE SCALE GENOMIC DNA]</scope>
    <source>
        <strain evidence="1 2">AF16</strain>
    </source>
</reference>
<organism evidence="1 2">
    <name type="scientific">Caenorhabditis briggsae</name>
    <dbReference type="NCBI Taxonomy" id="6238"/>
    <lineage>
        <taxon>Eukaryota</taxon>
        <taxon>Metazoa</taxon>
        <taxon>Ecdysozoa</taxon>
        <taxon>Nematoda</taxon>
        <taxon>Chromadorea</taxon>
        <taxon>Rhabditida</taxon>
        <taxon>Rhabditina</taxon>
        <taxon>Rhabditomorpha</taxon>
        <taxon>Rhabditoidea</taxon>
        <taxon>Rhabditidae</taxon>
        <taxon>Peloderinae</taxon>
        <taxon>Caenorhabditis</taxon>
    </lineage>
</organism>
<sequence length="246" mass="29303">MNQLIRHFQQKNFELWQARMQNETDMAVQGIIREDPDLNRNYPVRFQPNFQSSERYQIVQNLTPIKIQKPIQIQKKHIENQERTKNYSDLRAKALLFRVNAHENWLFFEERRIRQEERRALLRRQENQRNEFVRNGNKETDESEWQAYCRKMRNDLRNEQENGIIEKYGYPSSCLSLNKYMNSSRLPDSREKSALYNGDSGIDSNLSSSSIGTLNSEKENLRFEDIILSSSDDEDVQKPCIPFSSN</sequence>
<dbReference type="CTD" id="68917143"/>
<dbReference type="GeneID" id="68917143"/>
<protein>
    <submittedName>
        <fullName evidence="1">Protein CBG25660</fullName>
    </submittedName>
</protein>
<accession>B6ILK6</accession>
<proteinExistence type="predicted"/>
<keyword evidence="2" id="KW-1185">Reference proteome</keyword>
<reference evidence="1 2" key="2">
    <citation type="journal article" date="2011" name="PLoS Genet.">
        <title>Caenorhabditis briggsae recombinant inbred line genotypes reveal inter-strain incompatibility and the evolution of recombination.</title>
        <authorList>
            <person name="Ross J.A."/>
            <person name="Koboldt D.C."/>
            <person name="Staisch J.E."/>
            <person name="Chamberlin H.M."/>
            <person name="Gupta B.P."/>
            <person name="Miller R.D."/>
            <person name="Baird S.E."/>
            <person name="Haag E.S."/>
        </authorList>
    </citation>
    <scope>NUCLEOTIDE SEQUENCE [LARGE SCALE GENOMIC DNA]</scope>
    <source>
        <strain evidence="1 2">AF16</strain>
    </source>
</reference>
<dbReference type="RefSeq" id="XP_045100344.1">
    <property type="nucleotide sequence ID" value="XM_045242667.1"/>
</dbReference>
<evidence type="ECO:0000313" key="3">
    <source>
        <dbReference type="WormBase" id="CBG25660"/>
    </source>
</evidence>
<dbReference type="Proteomes" id="UP000008549">
    <property type="component" value="Unassembled WGS sequence"/>
</dbReference>
<dbReference type="InParanoid" id="B6ILK6"/>